<accession>A0A1N6JQY0</accession>
<evidence type="ECO:0000313" key="1">
    <source>
        <dbReference type="EMBL" id="SIO46567.1"/>
    </source>
</evidence>
<sequence>MSPVPNDPQTAFIRELQSRYDQRPTGWLLSAPDIELWTQIVGSTRRDAYNAMARQIAVGFHEGRLPFWFCDAVVNAIIGFVYGDWTAKGEDFPALFYEIYLAFDAGEVSRPGVDPIETYTRPMIAKIVHDLGNEAG</sequence>
<proteinExistence type="predicted"/>
<protein>
    <submittedName>
        <fullName evidence="1">Uncharacterized protein</fullName>
    </submittedName>
</protein>
<dbReference type="OrthoDB" id="1495661at2"/>
<gene>
    <name evidence="1" type="ORF">SAMN05444168_4820</name>
</gene>
<evidence type="ECO:0000313" key="2">
    <source>
        <dbReference type="Proteomes" id="UP000184693"/>
    </source>
</evidence>
<name>A0A1N6JQY0_9BURK</name>
<reference evidence="1 2" key="1">
    <citation type="submission" date="2016-11" db="EMBL/GenBank/DDBJ databases">
        <authorList>
            <person name="Jaros S."/>
            <person name="Januszkiewicz K."/>
            <person name="Wedrychowicz H."/>
        </authorList>
    </citation>
    <scope>NUCLEOTIDE SEQUENCE [LARGE SCALE GENOMIC DNA]</scope>
    <source>
        <strain evidence="1 2">GAS86</strain>
    </source>
</reference>
<dbReference type="RefSeq" id="WP_143787643.1">
    <property type="nucleotide sequence ID" value="NZ_FSRM01000002.1"/>
</dbReference>
<dbReference type="Proteomes" id="UP000184693">
    <property type="component" value="Unassembled WGS sequence"/>
</dbReference>
<organism evidence="1 2">
    <name type="scientific">Paraburkholderia phenazinium</name>
    <dbReference type="NCBI Taxonomy" id="60549"/>
    <lineage>
        <taxon>Bacteria</taxon>
        <taxon>Pseudomonadati</taxon>
        <taxon>Pseudomonadota</taxon>
        <taxon>Betaproteobacteria</taxon>
        <taxon>Burkholderiales</taxon>
        <taxon>Burkholderiaceae</taxon>
        <taxon>Paraburkholderia</taxon>
    </lineage>
</organism>
<dbReference type="AlphaFoldDB" id="A0A1N6JQY0"/>
<dbReference type="EMBL" id="FSRM01000002">
    <property type="protein sequence ID" value="SIO46567.1"/>
    <property type="molecule type" value="Genomic_DNA"/>
</dbReference>